<sequence length="496" mass="55960">QIYDFDRDYKDIGVAKFTTKYFVIRNCLPNAKSDMLLCAWSPPSEWGKKVMLRVDAKQGFSKEGNSPLELFQVEIYPLKIHLTEAMYKLMWQYLFPEEDQDSQRRQEVWKVSTTAGSRRVKKGTTVPDSSPSSSHLTKDVEAMKSSTSIFGTSSATNQFSALSDSSQGSKLLSLKESSSQPELRRTSSFDRTWEENVAESVADELVVSQTVSASKTGSTSNQEQQQDDTSKGKTKESKLVKPARALNEEKKIGKLQDEKRSQPRRLREFHNIKISQAITYEGSRFAVSDLRLLMDTFHRVEFTGTWRRLFSRVKKHIIWGVLKSVTGMQGKKFKDKVHSSSSVAVPENDLNLSDSDGGSAEKSDQHPTSWPKRAADGAGDGFVTSIRGLFHSQRRKAKALVIRTMKGKAENEQLQGDEWSESEADFSPFSRQLAITKAKRMLKRHTMKFRSRGHKGISSFQQKESSSSLVASSPMETTPFESDSSSESSPYEEFRE</sequence>
<dbReference type="Proteomes" id="UP000015453">
    <property type="component" value="Unassembled WGS sequence"/>
</dbReference>
<gene>
    <name evidence="2" type="ORF">M569_09810</name>
</gene>
<name>S8CDD7_9LAMI</name>
<feature type="region of interest" description="Disordered" evidence="1">
    <location>
        <begin position="448"/>
        <end position="496"/>
    </location>
</feature>
<dbReference type="OrthoDB" id="1562405at2759"/>
<feature type="compositionally biased region" description="Polar residues" evidence="1">
    <location>
        <begin position="211"/>
        <end position="224"/>
    </location>
</feature>
<organism evidence="2 3">
    <name type="scientific">Genlisea aurea</name>
    <dbReference type="NCBI Taxonomy" id="192259"/>
    <lineage>
        <taxon>Eukaryota</taxon>
        <taxon>Viridiplantae</taxon>
        <taxon>Streptophyta</taxon>
        <taxon>Embryophyta</taxon>
        <taxon>Tracheophyta</taxon>
        <taxon>Spermatophyta</taxon>
        <taxon>Magnoliopsida</taxon>
        <taxon>eudicotyledons</taxon>
        <taxon>Gunneridae</taxon>
        <taxon>Pentapetalae</taxon>
        <taxon>asterids</taxon>
        <taxon>lamiids</taxon>
        <taxon>Lamiales</taxon>
        <taxon>Lentibulariaceae</taxon>
        <taxon>Genlisea</taxon>
    </lineage>
</organism>
<feature type="region of interest" description="Disordered" evidence="1">
    <location>
        <begin position="211"/>
        <end position="264"/>
    </location>
</feature>
<feature type="region of interest" description="Disordered" evidence="1">
    <location>
        <begin position="112"/>
        <end position="140"/>
    </location>
</feature>
<feature type="compositionally biased region" description="Basic and acidic residues" evidence="1">
    <location>
        <begin position="246"/>
        <end position="264"/>
    </location>
</feature>
<dbReference type="EMBL" id="AUSU01004500">
    <property type="protein sequence ID" value="EPS64969.1"/>
    <property type="molecule type" value="Genomic_DNA"/>
</dbReference>
<feature type="compositionally biased region" description="Low complexity" evidence="1">
    <location>
        <begin position="458"/>
        <end position="468"/>
    </location>
</feature>
<feature type="compositionally biased region" description="Polar residues" evidence="1">
    <location>
        <begin position="126"/>
        <end position="135"/>
    </location>
</feature>
<dbReference type="AlphaFoldDB" id="S8CDD7"/>
<proteinExistence type="predicted"/>
<feature type="compositionally biased region" description="Basic and acidic residues" evidence="1">
    <location>
        <begin position="228"/>
        <end position="239"/>
    </location>
</feature>
<feature type="non-terminal residue" evidence="2">
    <location>
        <position position="1"/>
    </location>
</feature>
<feature type="compositionally biased region" description="Low complexity" evidence="1">
    <location>
        <begin position="476"/>
        <end position="496"/>
    </location>
</feature>
<reference evidence="2 3" key="1">
    <citation type="journal article" date="2013" name="BMC Genomics">
        <title>The miniature genome of a carnivorous plant Genlisea aurea contains a low number of genes and short non-coding sequences.</title>
        <authorList>
            <person name="Leushkin E.V."/>
            <person name="Sutormin R.A."/>
            <person name="Nabieva E.R."/>
            <person name="Penin A.A."/>
            <person name="Kondrashov A.S."/>
            <person name="Logacheva M.D."/>
        </authorList>
    </citation>
    <scope>NUCLEOTIDE SEQUENCE [LARGE SCALE GENOMIC DNA]</scope>
</reference>
<dbReference type="InterPro" id="IPR045167">
    <property type="entry name" value="Hobbit"/>
</dbReference>
<dbReference type="PANTHER" id="PTHR15678:SF6">
    <property type="entry name" value="BRIDGE-LIKE LIPID TRANSFER PROTEIN FAMILY MEMBER 2"/>
    <property type="match status" value="1"/>
</dbReference>
<protein>
    <submittedName>
        <fullName evidence="2">Uncharacterized protein</fullName>
    </submittedName>
</protein>
<accession>S8CDD7</accession>
<dbReference type="Pfam" id="PF10344">
    <property type="entry name" value="Hobbit"/>
    <property type="match status" value="1"/>
</dbReference>
<comment type="caution">
    <text evidence="2">The sequence shown here is derived from an EMBL/GenBank/DDBJ whole genome shotgun (WGS) entry which is preliminary data.</text>
</comment>
<keyword evidence="3" id="KW-1185">Reference proteome</keyword>
<evidence type="ECO:0000313" key="3">
    <source>
        <dbReference type="Proteomes" id="UP000015453"/>
    </source>
</evidence>
<evidence type="ECO:0000256" key="1">
    <source>
        <dbReference type="SAM" id="MobiDB-lite"/>
    </source>
</evidence>
<feature type="region of interest" description="Disordered" evidence="1">
    <location>
        <begin position="337"/>
        <end position="377"/>
    </location>
</feature>
<dbReference type="PANTHER" id="PTHR15678">
    <property type="entry name" value="ANTIGEN MLAA-22-RELATED"/>
    <property type="match status" value="1"/>
</dbReference>
<evidence type="ECO:0000313" key="2">
    <source>
        <dbReference type="EMBL" id="EPS64969.1"/>
    </source>
</evidence>